<feature type="signal peptide" evidence="1">
    <location>
        <begin position="1"/>
        <end position="28"/>
    </location>
</feature>
<keyword evidence="4" id="KW-1185">Reference proteome</keyword>
<accession>A0A9P9ELX5</accession>
<dbReference type="OrthoDB" id="189619at2759"/>
<reference evidence="3" key="1">
    <citation type="journal article" date="2021" name="Nat. Commun.">
        <title>Genetic determinants of endophytism in the Arabidopsis root mycobiome.</title>
        <authorList>
            <person name="Mesny F."/>
            <person name="Miyauchi S."/>
            <person name="Thiergart T."/>
            <person name="Pickel B."/>
            <person name="Atanasova L."/>
            <person name="Karlsson M."/>
            <person name="Huettel B."/>
            <person name="Barry K.W."/>
            <person name="Haridas S."/>
            <person name="Chen C."/>
            <person name="Bauer D."/>
            <person name="Andreopoulos W."/>
            <person name="Pangilinan J."/>
            <person name="LaButti K."/>
            <person name="Riley R."/>
            <person name="Lipzen A."/>
            <person name="Clum A."/>
            <person name="Drula E."/>
            <person name="Henrissat B."/>
            <person name="Kohler A."/>
            <person name="Grigoriev I.V."/>
            <person name="Martin F.M."/>
            <person name="Hacquard S."/>
        </authorList>
    </citation>
    <scope>NUCLEOTIDE SEQUENCE</scope>
    <source>
        <strain evidence="3">MPI-CAGE-AT-0147</strain>
    </source>
</reference>
<feature type="domain" description="Capsule synthesis protein CapA" evidence="2">
    <location>
        <begin position="66"/>
        <end position="137"/>
    </location>
</feature>
<evidence type="ECO:0000256" key="1">
    <source>
        <dbReference type="SAM" id="SignalP"/>
    </source>
</evidence>
<organism evidence="3 4">
    <name type="scientific">Dactylonectria macrodidyma</name>
    <dbReference type="NCBI Taxonomy" id="307937"/>
    <lineage>
        <taxon>Eukaryota</taxon>
        <taxon>Fungi</taxon>
        <taxon>Dikarya</taxon>
        <taxon>Ascomycota</taxon>
        <taxon>Pezizomycotina</taxon>
        <taxon>Sordariomycetes</taxon>
        <taxon>Hypocreomycetidae</taxon>
        <taxon>Hypocreales</taxon>
        <taxon>Nectriaceae</taxon>
        <taxon>Dactylonectria</taxon>
    </lineage>
</organism>
<evidence type="ECO:0000313" key="3">
    <source>
        <dbReference type="EMBL" id="KAH7141915.1"/>
    </source>
</evidence>
<dbReference type="Pfam" id="PF09587">
    <property type="entry name" value="PGA_cap"/>
    <property type="match status" value="1"/>
</dbReference>
<proteinExistence type="predicted"/>
<dbReference type="InterPro" id="IPR019079">
    <property type="entry name" value="Capsule_synth_CapA"/>
</dbReference>
<sequence length="137" mass="14950">MSEIVGYWRRYRFLVAVLLALLWSLYNASPSQGQIFDNSFTSYPISENNGEGFYGGIGGGRCYPLEQAALLATYSFNLASHANNHAWDLEKAGMLATRNNVAKISISVSGSGLSLHEARRAVFVNNGKMRLALVSVA</sequence>
<evidence type="ECO:0000313" key="4">
    <source>
        <dbReference type="Proteomes" id="UP000738349"/>
    </source>
</evidence>
<protein>
    <recommendedName>
        <fullName evidence="2">Capsule synthesis protein CapA domain-containing protein</fullName>
    </recommendedName>
</protein>
<evidence type="ECO:0000259" key="2">
    <source>
        <dbReference type="Pfam" id="PF09587"/>
    </source>
</evidence>
<dbReference type="EMBL" id="JAGMUV010000010">
    <property type="protein sequence ID" value="KAH7141915.1"/>
    <property type="molecule type" value="Genomic_DNA"/>
</dbReference>
<dbReference type="Proteomes" id="UP000738349">
    <property type="component" value="Unassembled WGS sequence"/>
</dbReference>
<name>A0A9P9ELX5_9HYPO</name>
<comment type="caution">
    <text evidence="3">The sequence shown here is derived from an EMBL/GenBank/DDBJ whole genome shotgun (WGS) entry which is preliminary data.</text>
</comment>
<gene>
    <name evidence="3" type="ORF">EDB81DRAFT_884971</name>
</gene>
<feature type="chain" id="PRO_5040293433" description="Capsule synthesis protein CapA domain-containing protein" evidence="1">
    <location>
        <begin position="29"/>
        <end position="137"/>
    </location>
</feature>
<dbReference type="AlphaFoldDB" id="A0A9P9ELX5"/>
<keyword evidence="1" id="KW-0732">Signal</keyword>